<dbReference type="PANTHER" id="PTHR12053:SF3">
    <property type="entry name" value="CARBOXYPEPTIDASE Q"/>
    <property type="match status" value="1"/>
</dbReference>
<evidence type="ECO:0000256" key="10">
    <source>
        <dbReference type="ARBA" id="ARBA00022729"/>
    </source>
</evidence>
<evidence type="ECO:0000256" key="16">
    <source>
        <dbReference type="ARBA" id="ARBA00023145"/>
    </source>
</evidence>
<evidence type="ECO:0000256" key="21">
    <source>
        <dbReference type="SAM" id="MobiDB-lite"/>
    </source>
</evidence>
<evidence type="ECO:0000256" key="19">
    <source>
        <dbReference type="ARBA" id="ARBA00025833"/>
    </source>
</evidence>
<evidence type="ECO:0000256" key="17">
    <source>
        <dbReference type="ARBA" id="ARBA00023180"/>
    </source>
</evidence>
<keyword evidence="6" id="KW-0964">Secreted</keyword>
<keyword evidence="9" id="KW-0479">Metal-binding</keyword>
<dbReference type="Pfam" id="PF04389">
    <property type="entry name" value="Peptidase_M28"/>
    <property type="match status" value="1"/>
</dbReference>
<comment type="subunit">
    <text evidence="19">Homodimer. The monomeric form is inactive while the homodimer is active.</text>
</comment>
<dbReference type="PANTHER" id="PTHR12053">
    <property type="entry name" value="PROTEASE FAMILY M28 PLASMA GLUTAMATE CARBOXYPEPTIDASE-RELATED"/>
    <property type="match status" value="1"/>
</dbReference>
<evidence type="ECO:0000256" key="1">
    <source>
        <dbReference type="ARBA" id="ARBA00004240"/>
    </source>
</evidence>
<evidence type="ECO:0000256" key="4">
    <source>
        <dbReference type="ARBA" id="ARBA00004613"/>
    </source>
</evidence>
<keyword evidence="26" id="KW-1185">Reference proteome</keyword>
<keyword evidence="15" id="KW-0482">Metalloprotease</keyword>
<dbReference type="InterPro" id="IPR007484">
    <property type="entry name" value="Peptidase_M28"/>
</dbReference>
<evidence type="ECO:0000256" key="11">
    <source>
        <dbReference type="ARBA" id="ARBA00022801"/>
    </source>
</evidence>
<evidence type="ECO:0000256" key="5">
    <source>
        <dbReference type="ARBA" id="ARBA00014116"/>
    </source>
</evidence>
<evidence type="ECO:0000256" key="7">
    <source>
        <dbReference type="ARBA" id="ARBA00022645"/>
    </source>
</evidence>
<protein>
    <recommendedName>
        <fullName evidence="5">Carboxypeptidase Q</fullName>
    </recommendedName>
    <alternativeName>
        <fullName evidence="20">Plasma glutamate carboxypeptidase</fullName>
    </alternativeName>
</protein>
<dbReference type="RefSeq" id="WP_367886229.1">
    <property type="nucleotide sequence ID" value="NZ_CP130612.1"/>
</dbReference>
<keyword evidence="8" id="KW-0645">Protease</keyword>
<evidence type="ECO:0000256" key="18">
    <source>
        <dbReference type="ARBA" id="ARBA00023228"/>
    </source>
</evidence>
<dbReference type="Proteomes" id="UP001229955">
    <property type="component" value="Chromosome"/>
</dbReference>
<dbReference type="InterPro" id="IPR039866">
    <property type="entry name" value="CPQ"/>
</dbReference>
<evidence type="ECO:0000313" key="24">
    <source>
        <dbReference type="EMBL" id="WKW13371.1"/>
    </source>
</evidence>
<keyword evidence="17" id="KW-0325">Glycoprotein</keyword>
<evidence type="ECO:0000256" key="15">
    <source>
        <dbReference type="ARBA" id="ARBA00023049"/>
    </source>
</evidence>
<dbReference type="GO" id="GO:0046872">
    <property type="term" value="F:metal ion binding"/>
    <property type="evidence" value="ECO:0007669"/>
    <property type="project" value="UniProtKB-KW"/>
</dbReference>
<keyword evidence="7" id="KW-0121">Carboxypeptidase</keyword>
<evidence type="ECO:0000256" key="9">
    <source>
        <dbReference type="ARBA" id="ARBA00022723"/>
    </source>
</evidence>
<evidence type="ECO:0000256" key="8">
    <source>
        <dbReference type="ARBA" id="ARBA00022670"/>
    </source>
</evidence>
<evidence type="ECO:0000256" key="12">
    <source>
        <dbReference type="ARBA" id="ARBA00022824"/>
    </source>
</evidence>
<dbReference type="EMBL" id="CP130612">
    <property type="protein sequence ID" value="WKW13371.1"/>
    <property type="molecule type" value="Genomic_DNA"/>
</dbReference>
<proteinExistence type="predicted"/>
<dbReference type="GO" id="GO:0005764">
    <property type="term" value="C:lysosome"/>
    <property type="evidence" value="ECO:0007669"/>
    <property type="project" value="UniProtKB-SubCell"/>
</dbReference>
<dbReference type="SUPFAM" id="SSF53187">
    <property type="entry name" value="Zn-dependent exopeptidases"/>
    <property type="match status" value="1"/>
</dbReference>
<keyword evidence="14" id="KW-0333">Golgi apparatus</keyword>
<dbReference type="GO" id="GO:0070573">
    <property type="term" value="F:metallodipeptidase activity"/>
    <property type="evidence" value="ECO:0007669"/>
    <property type="project" value="InterPro"/>
</dbReference>
<feature type="signal peptide" evidence="22">
    <location>
        <begin position="1"/>
        <end position="18"/>
    </location>
</feature>
<evidence type="ECO:0000256" key="3">
    <source>
        <dbReference type="ARBA" id="ARBA00004555"/>
    </source>
</evidence>
<evidence type="ECO:0000259" key="23">
    <source>
        <dbReference type="Pfam" id="PF04389"/>
    </source>
</evidence>
<dbReference type="Gene3D" id="3.50.30.30">
    <property type="match status" value="1"/>
</dbReference>
<keyword evidence="10 22" id="KW-0732">Signal</keyword>
<comment type="subcellular location">
    <subcellularLocation>
        <location evidence="1">Endoplasmic reticulum</location>
    </subcellularLocation>
    <subcellularLocation>
        <location evidence="3">Golgi apparatus</location>
    </subcellularLocation>
    <subcellularLocation>
        <location evidence="2">Lysosome</location>
    </subcellularLocation>
    <subcellularLocation>
        <location evidence="4">Secreted</location>
    </subcellularLocation>
</comment>
<name>A0AA49K2Z1_9BACT</name>
<sequence length="548" mass="60398">MFARALMLVALAAPLLSAQTPAGQARPPMGSRNPMADPINVEAVPAYIRRTPPSDATIQRIWDEGMNRSQAMSLAQQFLDPIGQRLTGSPESERAQDWLVKTYQGWGVTARKERYGTWLGWKRGVTHVDLISPRIRSLEAHALAYSPGMRRPAEGEVIAWPEGISTPAEFDAWLPNVRGKFFLRSVPRLSCRSPGQWAEFGTPEERARVDSMQNQMQLAWNQLNVAMSGGRSIWEKLKAAGALGVFESQWSNYPGIQKIFGSPLQSVPSFAIGCEDYGLLFRMARAGQGPRVRAFTDSELLGERPVFNVVAEIRGSEKPEEYVLLSAHFDSHSSASGATDNGTGTVTMLEALRILRQVYPNPKRTILVGHWNGEEQGLNGSRAFSEDHPEVVNGLQALWNQDNGTGRVVNLSAGPFPGAAGRIEQYLGQLPSEITQWIRFQPTGGQATGGTDHASFVCHKAPAFNLGALPWDYSFTTWHTDRDTYDKIVEYDLKNNATLVAMLAYLASEDPQRMPRDVMDPLPGGPNGQPRAWQACNPARRSSEGATR</sequence>
<dbReference type="Gene3D" id="3.40.630.10">
    <property type="entry name" value="Zn peptidases"/>
    <property type="match status" value="1"/>
</dbReference>
<evidence type="ECO:0000256" key="20">
    <source>
        <dbReference type="ARBA" id="ARBA00033328"/>
    </source>
</evidence>
<dbReference type="GO" id="GO:0004180">
    <property type="term" value="F:carboxypeptidase activity"/>
    <property type="evidence" value="ECO:0007669"/>
    <property type="project" value="UniProtKB-KW"/>
</dbReference>
<organism evidence="25 26">
    <name type="scientific">Pseudogemmatithrix spongiicola</name>
    <dbReference type="NCBI Taxonomy" id="3062599"/>
    <lineage>
        <taxon>Bacteria</taxon>
        <taxon>Pseudomonadati</taxon>
        <taxon>Gemmatimonadota</taxon>
        <taxon>Gemmatimonadia</taxon>
        <taxon>Gemmatimonadales</taxon>
        <taxon>Gemmatimonadaceae</taxon>
        <taxon>Pseudogemmatithrix</taxon>
    </lineage>
</organism>
<accession>A0AA49K2Z1</accession>
<dbReference type="GO" id="GO:0005576">
    <property type="term" value="C:extracellular region"/>
    <property type="evidence" value="ECO:0007669"/>
    <property type="project" value="UniProtKB-SubCell"/>
</dbReference>
<evidence type="ECO:0000313" key="26">
    <source>
        <dbReference type="Proteomes" id="UP001229955"/>
    </source>
</evidence>
<keyword evidence="18" id="KW-0458">Lysosome</keyword>
<feature type="domain" description="Peptidase M28" evidence="23">
    <location>
        <begin position="308"/>
        <end position="503"/>
    </location>
</feature>
<evidence type="ECO:0000256" key="2">
    <source>
        <dbReference type="ARBA" id="ARBA00004371"/>
    </source>
</evidence>
<accession>A0AA49JWQ0</accession>
<evidence type="ECO:0000256" key="22">
    <source>
        <dbReference type="SAM" id="SignalP"/>
    </source>
</evidence>
<keyword evidence="13" id="KW-0862">Zinc</keyword>
<evidence type="ECO:0000256" key="14">
    <source>
        <dbReference type="ARBA" id="ARBA00023034"/>
    </source>
</evidence>
<evidence type="ECO:0000256" key="13">
    <source>
        <dbReference type="ARBA" id="ARBA00022833"/>
    </source>
</evidence>
<dbReference type="AlphaFoldDB" id="A0AA49K2Z1"/>
<evidence type="ECO:0000256" key="6">
    <source>
        <dbReference type="ARBA" id="ARBA00022525"/>
    </source>
</evidence>
<evidence type="ECO:0000313" key="25">
    <source>
        <dbReference type="EMBL" id="WKW16278.1"/>
    </source>
</evidence>
<reference evidence="25" key="1">
    <citation type="submission" date="2023-07" db="EMBL/GenBank/DDBJ databases">
        <authorList>
            <person name="Haufschild T."/>
            <person name="Kallscheuer N."/>
            <person name="Hammer J."/>
            <person name="Kohn T."/>
            <person name="Kabuu M."/>
            <person name="Jogler M."/>
            <person name="Wohfarth N."/>
            <person name="Heuer A."/>
            <person name="Rohde M."/>
            <person name="van Teeseling M.C.F."/>
            <person name="Jogler C."/>
        </authorList>
    </citation>
    <scope>NUCLEOTIDE SEQUENCE</scope>
    <source>
        <strain evidence="24">Strain 138</strain>
        <strain evidence="25">Strain 318</strain>
    </source>
</reference>
<dbReference type="GO" id="GO:0006508">
    <property type="term" value="P:proteolysis"/>
    <property type="evidence" value="ECO:0007669"/>
    <property type="project" value="UniProtKB-KW"/>
</dbReference>
<keyword evidence="16" id="KW-0865">Zymogen</keyword>
<keyword evidence="12" id="KW-0256">Endoplasmic reticulum</keyword>
<dbReference type="KEGG" id="pspc:Strain318_002689"/>
<feature type="chain" id="PRO_5041432053" description="Carboxypeptidase Q" evidence="22">
    <location>
        <begin position="19"/>
        <end position="548"/>
    </location>
</feature>
<gene>
    <name evidence="24" type="ORF">Strain138_002689</name>
    <name evidence="25" type="ORF">Strain318_002689</name>
</gene>
<feature type="region of interest" description="Disordered" evidence="21">
    <location>
        <begin position="513"/>
        <end position="548"/>
    </location>
</feature>
<keyword evidence="11" id="KW-0378">Hydrolase</keyword>
<dbReference type="EMBL" id="CP130613">
    <property type="protein sequence ID" value="WKW16278.1"/>
    <property type="molecule type" value="Genomic_DNA"/>
</dbReference>